<organism evidence="5">
    <name type="scientific">mine drainage metagenome</name>
    <dbReference type="NCBI Taxonomy" id="410659"/>
    <lineage>
        <taxon>unclassified sequences</taxon>
        <taxon>metagenomes</taxon>
        <taxon>ecological metagenomes</taxon>
    </lineage>
</organism>
<dbReference type="InterPro" id="IPR004849">
    <property type="entry name" value="6DGDH_YqeC"/>
</dbReference>
<dbReference type="NCBIfam" id="TIGR00872">
    <property type="entry name" value="gnd_rel"/>
    <property type="match status" value="1"/>
</dbReference>
<proteinExistence type="inferred from homology"/>
<name>A0A1J5SBP2_9ZZZZ</name>
<dbReference type="InterPro" id="IPR006183">
    <property type="entry name" value="Pgluconate_DH"/>
</dbReference>
<comment type="caution">
    <text evidence="5">The sequence shown here is derived from an EMBL/GenBank/DDBJ whole genome shotgun (WGS) entry which is preliminary data.</text>
</comment>
<dbReference type="InterPro" id="IPR008927">
    <property type="entry name" value="6-PGluconate_DH-like_C_sf"/>
</dbReference>
<gene>
    <name evidence="5" type="primary">gndA_3</name>
    <name evidence="5" type="ORF">GALL_124060</name>
</gene>
<dbReference type="InterPro" id="IPR013328">
    <property type="entry name" value="6PGD_dom2"/>
</dbReference>
<dbReference type="AlphaFoldDB" id="A0A1J5SBP2"/>
<dbReference type="GO" id="GO:0006098">
    <property type="term" value="P:pentose-phosphate shunt"/>
    <property type="evidence" value="ECO:0007669"/>
    <property type="project" value="InterPro"/>
</dbReference>
<evidence type="ECO:0000259" key="4">
    <source>
        <dbReference type="SMART" id="SM01350"/>
    </source>
</evidence>
<dbReference type="GO" id="GO:0004616">
    <property type="term" value="F:phosphogluconate dehydrogenase (decarboxylating) activity"/>
    <property type="evidence" value="ECO:0007669"/>
    <property type="project" value="UniProtKB-EC"/>
</dbReference>
<evidence type="ECO:0000256" key="3">
    <source>
        <dbReference type="ARBA" id="ARBA00023064"/>
    </source>
</evidence>
<dbReference type="Gene3D" id="3.40.50.720">
    <property type="entry name" value="NAD(P)-binding Rossmann-like Domain"/>
    <property type="match status" value="1"/>
</dbReference>
<comment type="similarity">
    <text evidence="1">Belongs to the 6-phosphogluconate dehydrogenase family.</text>
</comment>
<accession>A0A1J5SBP2</accession>
<dbReference type="InterPro" id="IPR006114">
    <property type="entry name" value="6PGDH_C"/>
</dbReference>
<dbReference type="PROSITE" id="PS00461">
    <property type="entry name" value="6PGD"/>
    <property type="match status" value="1"/>
</dbReference>
<dbReference type="Pfam" id="PF00393">
    <property type="entry name" value="6PGD"/>
    <property type="match status" value="1"/>
</dbReference>
<dbReference type="NCBIfam" id="NF007161">
    <property type="entry name" value="PRK09599.1"/>
    <property type="match status" value="1"/>
</dbReference>
<dbReference type="GO" id="GO:0050661">
    <property type="term" value="F:NADP binding"/>
    <property type="evidence" value="ECO:0007669"/>
    <property type="project" value="InterPro"/>
</dbReference>
<dbReference type="GO" id="GO:0019521">
    <property type="term" value="P:D-gluconate metabolic process"/>
    <property type="evidence" value="ECO:0007669"/>
    <property type="project" value="UniProtKB-KW"/>
</dbReference>
<sequence>MGFNLALNLQQNGLDVFAFDTDEQLRNEIAKQNIVTANSLKETCNKFAAQKIIWLMVPSGETVDKVIAELLPHLHPNDIIIDGGNSFYKDSIRRYNYLKEKEINFLDCGTSGGKEGALNGACTMIGGDENVYASIKNVFGKISVENGSLYVGKPGSGHFVKMIHNGIEYGMMQSIAEGFEVLQKSDYDIDFEKVATLFNNGSVIRGWLMELTQNAFAKDAQLESIKGVMHSSGEGKWTLETALDMGISTPVIALSVMMRYRSQMEDTFSGKIVAALRNEFGGHAVEKK</sequence>
<keyword evidence="3" id="KW-0311">Gluconate utilization</keyword>
<evidence type="ECO:0000256" key="1">
    <source>
        <dbReference type="ARBA" id="ARBA00008419"/>
    </source>
</evidence>
<dbReference type="Gene3D" id="1.10.1040.10">
    <property type="entry name" value="N-(1-d-carboxylethyl)-l-norvaline Dehydrogenase, domain 2"/>
    <property type="match status" value="1"/>
</dbReference>
<dbReference type="EC" id="1.1.1.44" evidence="5"/>
<reference evidence="5" key="1">
    <citation type="submission" date="2016-10" db="EMBL/GenBank/DDBJ databases">
        <title>Sequence of Gallionella enrichment culture.</title>
        <authorList>
            <person name="Poehlein A."/>
            <person name="Muehling M."/>
            <person name="Daniel R."/>
        </authorList>
    </citation>
    <scope>NUCLEOTIDE SEQUENCE</scope>
</reference>
<dbReference type="Pfam" id="PF03446">
    <property type="entry name" value="NAD_binding_2"/>
    <property type="match status" value="1"/>
</dbReference>
<dbReference type="PRINTS" id="PR00076">
    <property type="entry name" value="6PGDHDRGNASE"/>
</dbReference>
<protein>
    <submittedName>
        <fullName evidence="5">6-phosphogluconate dehydrogenase, NADP(+)-dependent, decarboxylating</fullName>
        <ecNumber evidence="5">1.1.1.44</ecNumber>
    </submittedName>
</protein>
<feature type="domain" description="6-phosphogluconate dehydrogenase C-terminal" evidence="4">
    <location>
        <begin position="157"/>
        <end position="288"/>
    </location>
</feature>
<keyword evidence="2 5" id="KW-0560">Oxidoreductase</keyword>
<dbReference type="SMART" id="SM01350">
    <property type="entry name" value="6PGD"/>
    <property type="match status" value="1"/>
</dbReference>
<dbReference type="InterPro" id="IPR006184">
    <property type="entry name" value="6PGdom_BS"/>
</dbReference>
<dbReference type="PANTHER" id="PTHR11811">
    <property type="entry name" value="6-PHOSPHOGLUCONATE DEHYDROGENASE"/>
    <property type="match status" value="1"/>
</dbReference>
<dbReference type="SUPFAM" id="SSF48179">
    <property type="entry name" value="6-phosphogluconate dehydrogenase C-terminal domain-like"/>
    <property type="match status" value="1"/>
</dbReference>
<dbReference type="InterPro" id="IPR006115">
    <property type="entry name" value="6PGDH_NADP-bd"/>
</dbReference>
<evidence type="ECO:0000256" key="2">
    <source>
        <dbReference type="ARBA" id="ARBA00023002"/>
    </source>
</evidence>
<dbReference type="SUPFAM" id="SSF51735">
    <property type="entry name" value="NAD(P)-binding Rossmann-fold domains"/>
    <property type="match status" value="1"/>
</dbReference>
<evidence type="ECO:0000313" key="5">
    <source>
        <dbReference type="EMBL" id="OIR05355.1"/>
    </source>
</evidence>
<dbReference type="EMBL" id="MLJW01000050">
    <property type="protein sequence ID" value="OIR05355.1"/>
    <property type="molecule type" value="Genomic_DNA"/>
</dbReference>
<dbReference type="InterPro" id="IPR036291">
    <property type="entry name" value="NAD(P)-bd_dom_sf"/>
</dbReference>